<dbReference type="RefSeq" id="WP_145929006.1">
    <property type="nucleotide sequence ID" value="NZ_CP109796.1"/>
</dbReference>
<reference evidence="2 3" key="1">
    <citation type="submission" date="2016-01" db="EMBL/GenBank/DDBJ databases">
        <title>High potential of lignocellulose degradation of a new Verrucomicrobia species.</title>
        <authorList>
            <person name="Wang Y."/>
            <person name="Shi Y."/>
            <person name="Qiu Z."/>
            <person name="Liu S."/>
            <person name="Yang H."/>
        </authorList>
    </citation>
    <scope>NUCLEOTIDE SEQUENCE [LARGE SCALE GENOMIC DNA]</scope>
    <source>
        <strain evidence="2 3">TSB47</strain>
    </source>
</reference>
<dbReference type="PROSITE" id="PS51257">
    <property type="entry name" value="PROKAR_LIPOPROTEIN"/>
    <property type="match status" value="1"/>
</dbReference>
<name>A0A178IDY0_9BACT</name>
<dbReference type="EMBL" id="LRRQ01000153">
    <property type="protein sequence ID" value="OAM87938.1"/>
    <property type="molecule type" value="Genomic_DNA"/>
</dbReference>
<feature type="signal peptide" evidence="1">
    <location>
        <begin position="1"/>
        <end position="19"/>
    </location>
</feature>
<dbReference type="Proteomes" id="UP000078486">
    <property type="component" value="Unassembled WGS sequence"/>
</dbReference>
<protein>
    <recommendedName>
        <fullName evidence="4">Lipoprotein SmpA/OmlA domain-containing protein</fullName>
    </recommendedName>
</protein>
<keyword evidence="1" id="KW-0732">Signal</keyword>
<organism evidence="2 3">
    <name type="scientific">Termitidicoccus mucosus</name>
    <dbReference type="NCBI Taxonomy" id="1184151"/>
    <lineage>
        <taxon>Bacteria</taxon>
        <taxon>Pseudomonadati</taxon>
        <taxon>Verrucomicrobiota</taxon>
        <taxon>Opitutia</taxon>
        <taxon>Opitutales</taxon>
        <taxon>Opitutaceae</taxon>
        <taxon>Termitidicoccus</taxon>
    </lineage>
</organism>
<proteinExistence type="predicted"/>
<gene>
    <name evidence="2" type="ORF">AW736_19960</name>
</gene>
<evidence type="ECO:0000313" key="3">
    <source>
        <dbReference type="Proteomes" id="UP000078486"/>
    </source>
</evidence>
<evidence type="ECO:0000256" key="1">
    <source>
        <dbReference type="SAM" id="SignalP"/>
    </source>
</evidence>
<keyword evidence="3" id="KW-1185">Reference proteome</keyword>
<accession>A0A178IDY0</accession>
<evidence type="ECO:0000313" key="2">
    <source>
        <dbReference type="EMBL" id="OAM87938.1"/>
    </source>
</evidence>
<sequence>MKPKILSFFIGLAALAILAGCATPETRIKKNPTVFASFTPAEQELVRQGRVAIGFTPPMVRIALGNPDRVTQRIDKNGTSEIWHYRSLDDCYFYGGFGGPWGPGPYWHGGWGRGYWGSYWGGYYGTPAVYRDYIRAVFTNGHLTLIEQDA</sequence>
<comment type="caution">
    <text evidence="2">The sequence shown here is derived from an EMBL/GenBank/DDBJ whole genome shotgun (WGS) entry which is preliminary data.</text>
</comment>
<evidence type="ECO:0008006" key="4">
    <source>
        <dbReference type="Google" id="ProtNLM"/>
    </source>
</evidence>
<dbReference type="AlphaFoldDB" id="A0A178IDY0"/>
<dbReference type="OrthoDB" id="196920at2"/>
<feature type="chain" id="PRO_5008088687" description="Lipoprotein SmpA/OmlA domain-containing protein" evidence="1">
    <location>
        <begin position="20"/>
        <end position="150"/>
    </location>
</feature>